<keyword evidence="3" id="KW-1133">Transmembrane helix</keyword>
<evidence type="ECO:0000313" key="5">
    <source>
        <dbReference type="Proteomes" id="UP001576726"/>
    </source>
</evidence>
<comment type="similarity">
    <text evidence="1">Belongs to the N-Me-Phe pilin family.</text>
</comment>
<dbReference type="PROSITE" id="PS00409">
    <property type="entry name" value="PROKAR_NTER_METHYL"/>
    <property type="match status" value="1"/>
</dbReference>
<keyword evidence="3" id="KW-0472">Membrane</keyword>
<protein>
    <submittedName>
        <fullName evidence="4">Prepilin-type N-terminal cleavage/methylation domain-containing protein</fullName>
    </submittedName>
</protein>
<dbReference type="Pfam" id="PF07963">
    <property type="entry name" value="N_methyl"/>
    <property type="match status" value="1"/>
</dbReference>
<evidence type="ECO:0000313" key="4">
    <source>
        <dbReference type="EMBL" id="MFB2654141.1"/>
    </source>
</evidence>
<dbReference type="RefSeq" id="WP_374919742.1">
    <property type="nucleotide sequence ID" value="NZ_JBHFGJ010000007.1"/>
</dbReference>
<dbReference type="Gene3D" id="3.30.700.10">
    <property type="entry name" value="Glycoprotein, Type 4 Pilin"/>
    <property type="match status" value="1"/>
</dbReference>
<feature type="transmembrane region" description="Helical" evidence="3">
    <location>
        <begin position="12"/>
        <end position="38"/>
    </location>
</feature>
<comment type="caution">
    <text evidence="4">The sequence shown here is derived from an EMBL/GenBank/DDBJ whole genome shotgun (WGS) entry which is preliminary data.</text>
</comment>
<dbReference type="EMBL" id="JBHFGJ010000007">
    <property type="protein sequence ID" value="MFB2654141.1"/>
    <property type="molecule type" value="Genomic_DNA"/>
</dbReference>
<gene>
    <name evidence="4" type="ORF">ACE02L_15485</name>
</gene>
<dbReference type="SUPFAM" id="SSF54523">
    <property type="entry name" value="Pili subunits"/>
    <property type="match status" value="1"/>
</dbReference>
<dbReference type="InterPro" id="IPR012902">
    <property type="entry name" value="N_methyl_site"/>
</dbReference>
<dbReference type="Proteomes" id="UP001576726">
    <property type="component" value="Unassembled WGS sequence"/>
</dbReference>
<organism evidence="4 5">
    <name type="scientific">Shewanella seohaensis</name>
    <dbReference type="NCBI Taxonomy" id="755175"/>
    <lineage>
        <taxon>Bacteria</taxon>
        <taxon>Pseudomonadati</taxon>
        <taxon>Pseudomonadota</taxon>
        <taxon>Gammaproteobacteria</taxon>
        <taxon>Alteromonadales</taxon>
        <taxon>Shewanellaceae</taxon>
        <taxon>Shewanella</taxon>
    </lineage>
</organism>
<keyword evidence="2" id="KW-0488">Methylation</keyword>
<reference evidence="4 5" key="1">
    <citation type="submission" date="2024-09" db="EMBL/GenBank/DDBJ databases">
        <authorList>
            <person name="Zhang Y."/>
        </authorList>
    </citation>
    <scope>NUCLEOTIDE SEQUENCE [LARGE SCALE GENOMIC DNA]</scope>
    <source>
        <strain evidence="4 5">SH314</strain>
    </source>
</reference>
<sequence>MKAMNKGLNKQAQGFTLIELMIVVAIIGILAAIALPAYQNYTLKARFTEITNASAAVKTAVEICGQTLGAVTSCSGGSNGIPDDVTAGAGIVGIATAAGKITVTPPTDSKLAAGDTYVLTGSFANGKVNWAATCGNSSTEFC</sequence>
<dbReference type="InterPro" id="IPR045584">
    <property type="entry name" value="Pilin-like"/>
</dbReference>
<evidence type="ECO:0000256" key="1">
    <source>
        <dbReference type="ARBA" id="ARBA00005233"/>
    </source>
</evidence>
<keyword evidence="5" id="KW-1185">Reference proteome</keyword>
<keyword evidence="3" id="KW-0812">Transmembrane</keyword>
<name>A0ABV4VYV3_9GAMM</name>
<accession>A0ABV4VYV3</accession>
<dbReference type="PANTHER" id="PTHR30093:SF34">
    <property type="entry name" value="PREPILIN PEPTIDASE-DEPENDENT PROTEIN D"/>
    <property type="match status" value="1"/>
</dbReference>
<dbReference type="PANTHER" id="PTHR30093">
    <property type="entry name" value="GENERAL SECRETION PATHWAY PROTEIN G"/>
    <property type="match status" value="1"/>
</dbReference>
<proteinExistence type="inferred from homology"/>
<evidence type="ECO:0000256" key="2">
    <source>
        <dbReference type="ARBA" id="ARBA00022481"/>
    </source>
</evidence>
<evidence type="ECO:0000256" key="3">
    <source>
        <dbReference type="SAM" id="Phobius"/>
    </source>
</evidence>
<dbReference type="NCBIfam" id="TIGR02532">
    <property type="entry name" value="IV_pilin_GFxxxE"/>
    <property type="match status" value="1"/>
</dbReference>